<accession>A0A8B7CDM9</accession>
<dbReference type="PANTHER" id="PTHR36885:SF2">
    <property type="entry name" value="DUF4378 DOMAIN-CONTAINING PROTEIN"/>
    <property type="match status" value="1"/>
</dbReference>
<dbReference type="RefSeq" id="XP_008797019.2">
    <property type="nucleotide sequence ID" value="XM_008798797.4"/>
</dbReference>
<proteinExistence type="predicted"/>
<sequence length="313" mass="35873">MASPPRQVQHQRRLFELLEEEQEPFLLDVYLLENGYSDRALRSQATVSCWPGGACTRLPKLGSHGFKRKRGGLLSCILNKFLCRKAIRKALSCEGLALENGRWGVFGCFLELGRESHVAEFRRLSSSSAVNQRESNGQMQWRSLEDANQLSPISVLELHSNEASPIHNHSSSFSSGMETKAASWFGFEELLGSASFLSQYANTKKELDRSYQLLLDCVREVEKRIWDSYECLSPERAKSIIKERIFTWEKKRGDVADIAQLVDSEVSESREEWRHFQSEIREIGIEIETVIFEEIREETLLDMLGFPCTSKRL</sequence>
<dbReference type="PANTHER" id="PTHR36885">
    <property type="entry name" value="EXPRESSED PROTEIN"/>
    <property type="match status" value="1"/>
</dbReference>
<dbReference type="GeneID" id="103712310"/>
<evidence type="ECO:0000313" key="1">
    <source>
        <dbReference type="Proteomes" id="UP000228380"/>
    </source>
</evidence>
<organism evidence="1 2">
    <name type="scientific">Phoenix dactylifera</name>
    <name type="common">Date palm</name>
    <dbReference type="NCBI Taxonomy" id="42345"/>
    <lineage>
        <taxon>Eukaryota</taxon>
        <taxon>Viridiplantae</taxon>
        <taxon>Streptophyta</taxon>
        <taxon>Embryophyta</taxon>
        <taxon>Tracheophyta</taxon>
        <taxon>Spermatophyta</taxon>
        <taxon>Magnoliopsida</taxon>
        <taxon>Liliopsida</taxon>
        <taxon>Arecaceae</taxon>
        <taxon>Coryphoideae</taxon>
        <taxon>Phoeniceae</taxon>
        <taxon>Phoenix</taxon>
    </lineage>
</organism>
<keyword evidence="1" id="KW-1185">Reference proteome</keyword>
<reference evidence="2" key="1">
    <citation type="submission" date="2025-08" db="UniProtKB">
        <authorList>
            <consortium name="RefSeq"/>
        </authorList>
    </citation>
    <scope>IDENTIFICATION</scope>
    <source>
        <tissue evidence="2">Young leaves</tissue>
    </source>
</reference>
<dbReference type="Proteomes" id="UP000228380">
    <property type="component" value="Unplaced"/>
</dbReference>
<dbReference type="KEGG" id="pda:103712310"/>
<dbReference type="OrthoDB" id="691329at2759"/>
<gene>
    <name evidence="2" type="primary">LOC103712310</name>
</gene>
<evidence type="ECO:0000313" key="2">
    <source>
        <dbReference type="RefSeq" id="XP_008797019.2"/>
    </source>
</evidence>
<protein>
    <submittedName>
        <fullName evidence="2">Uncharacterized protein LOC103712310</fullName>
    </submittedName>
</protein>
<name>A0A8B7CDM9_PHODC</name>
<dbReference type="AlphaFoldDB" id="A0A8B7CDM9"/>